<keyword evidence="2" id="KW-0285">Flavoprotein</keyword>
<dbReference type="Pfam" id="PF00296">
    <property type="entry name" value="Bac_luciferase"/>
    <property type="match status" value="1"/>
</dbReference>
<accession>A0A5S9PY05</accession>
<keyword evidence="4 6" id="KW-0503">Monooxygenase</keyword>
<dbReference type="EMBL" id="CACSAS010000001">
    <property type="protein sequence ID" value="CAA0109285.1"/>
    <property type="molecule type" value="Genomic_DNA"/>
</dbReference>
<dbReference type="RefSeq" id="WP_144341234.1">
    <property type="nucleotide sequence ID" value="NZ_CACSAS010000001.1"/>
</dbReference>
<evidence type="ECO:0000256" key="2">
    <source>
        <dbReference type="ARBA" id="ARBA00022630"/>
    </source>
</evidence>
<dbReference type="EC" id="1.14.13.-" evidence="6"/>
<evidence type="ECO:0000256" key="1">
    <source>
        <dbReference type="ARBA" id="ARBA00010426"/>
    </source>
</evidence>
<evidence type="ECO:0000313" key="6">
    <source>
        <dbReference type="EMBL" id="CAA0109285.1"/>
    </source>
</evidence>
<dbReference type="AlphaFoldDB" id="A0A5S9PY05"/>
<evidence type="ECO:0000259" key="5">
    <source>
        <dbReference type="Pfam" id="PF00296"/>
    </source>
</evidence>
<comment type="similarity">
    <text evidence="1">Belongs to the bacterial luciferase oxidoreductase family.</text>
</comment>
<evidence type="ECO:0000256" key="3">
    <source>
        <dbReference type="ARBA" id="ARBA00023002"/>
    </source>
</evidence>
<dbReference type="GO" id="GO:0005829">
    <property type="term" value="C:cytosol"/>
    <property type="evidence" value="ECO:0007669"/>
    <property type="project" value="TreeGrafter"/>
</dbReference>
<proteinExistence type="inferred from homology"/>
<keyword evidence="3 6" id="KW-0560">Oxidoreductase</keyword>
<dbReference type="InterPro" id="IPR050766">
    <property type="entry name" value="Bact_Lucif_Oxidored"/>
</dbReference>
<organism evidence="6 7">
    <name type="scientific">Starkeya nomas</name>
    <dbReference type="NCBI Taxonomy" id="2666134"/>
    <lineage>
        <taxon>Bacteria</taxon>
        <taxon>Pseudomonadati</taxon>
        <taxon>Pseudomonadota</taxon>
        <taxon>Alphaproteobacteria</taxon>
        <taxon>Hyphomicrobiales</taxon>
        <taxon>Xanthobacteraceae</taxon>
        <taxon>Starkeya</taxon>
    </lineage>
</organism>
<dbReference type="InterPro" id="IPR011251">
    <property type="entry name" value="Luciferase-like_dom"/>
</dbReference>
<keyword evidence="7" id="KW-1185">Reference proteome</keyword>
<dbReference type="GO" id="GO:0004497">
    <property type="term" value="F:monooxygenase activity"/>
    <property type="evidence" value="ECO:0007669"/>
    <property type="project" value="UniProtKB-KW"/>
</dbReference>
<feature type="domain" description="Luciferase-like" evidence="5">
    <location>
        <begin position="1"/>
        <end position="320"/>
    </location>
</feature>
<protein>
    <submittedName>
        <fullName evidence="6">3,6-diketocamphane 1,6 monooxygenase</fullName>
        <ecNumber evidence="6">1.14.13.-</ecNumber>
    </submittedName>
</protein>
<dbReference type="InterPro" id="IPR036661">
    <property type="entry name" value="Luciferase-like_sf"/>
</dbReference>
<evidence type="ECO:0000313" key="7">
    <source>
        <dbReference type="Proteomes" id="UP000433050"/>
    </source>
</evidence>
<dbReference type="PANTHER" id="PTHR30137">
    <property type="entry name" value="LUCIFERASE-LIKE MONOOXYGENASE"/>
    <property type="match status" value="1"/>
</dbReference>
<dbReference type="GO" id="GO:0016705">
    <property type="term" value="F:oxidoreductase activity, acting on paired donors, with incorporation or reduction of molecular oxygen"/>
    <property type="evidence" value="ECO:0007669"/>
    <property type="project" value="InterPro"/>
</dbReference>
<dbReference type="Proteomes" id="UP000433050">
    <property type="component" value="Unassembled WGS sequence"/>
</dbReference>
<sequence>MDLGLFMQPLHNPERSITDMLDEDRQAAILADKLGYSEVWVGEHYSSSIEPIVNPLQFFASLIDATKNIKFATGVLALPQHHPANIAGDAAQFDHLSKGRLIMGIGPGGLASDFELFGIEDKNRAEMLVDSIDIIHKIWASDPPYNIKGKYWHIKIEDSVIPKLGFGPMAKPYQKPYPEVAISAMTPNSGSARQAGLHGWGFASANFIQECWVKSHWEQYVIGAEKAGRKPDRKKWRVARSVFVADSDAEAAEYLASEGNSHAWYYDFVLDDMRTYNILPVLKHDPSMADEDVTLKYCMDTMIISGSPATVLDKLVALVDYLGGPFGTLLQTFKEWDDPAVQQKSMRLLAQEVMPKLRDYCSSRIAAE</sequence>
<evidence type="ECO:0000256" key="4">
    <source>
        <dbReference type="ARBA" id="ARBA00023033"/>
    </source>
</evidence>
<dbReference type="PANTHER" id="PTHR30137:SF16">
    <property type="entry name" value="BLL0895 PROTEIN"/>
    <property type="match status" value="1"/>
</dbReference>
<name>A0A5S9PY05_9HYPH</name>
<gene>
    <name evidence="6" type="primary">3,6</name>
    <name evidence="6" type="ORF">STARVERO_03714</name>
</gene>
<dbReference type="Gene3D" id="3.20.20.30">
    <property type="entry name" value="Luciferase-like domain"/>
    <property type="match status" value="1"/>
</dbReference>
<reference evidence="6 7" key="1">
    <citation type="submission" date="2019-12" db="EMBL/GenBank/DDBJ databases">
        <authorList>
            <person name="Reyes-Prieto M."/>
        </authorList>
    </citation>
    <scope>NUCLEOTIDE SEQUENCE [LARGE SCALE GENOMIC DNA]</scope>
    <source>
        <strain evidence="6">HF14-78462</strain>
    </source>
</reference>
<dbReference type="SUPFAM" id="SSF51679">
    <property type="entry name" value="Bacterial luciferase-like"/>
    <property type="match status" value="1"/>
</dbReference>